<comment type="caution">
    <text evidence="1">The sequence shown here is derived from an EMBL/GenBank/DDBJ whole genome shotgun (WGS) entry which is preliminary data.</text>
</comment>
<dbReference type="Gene3D" id="3.30.230.10">
    <property type="match status" value="1"/>
</dbReference>
<proteinExistence type="predicted"/>
<evidence type="ECO:0000313" key="1">
    <source>
        <dbReference type="EMBL" id="GAA4056432.1"/>
    </source>
</evidence>
<evidence type="ECO:0000313" key="2">
    <source>
        <dbReference type="Proteomes" id="UP001500683"/>
    </source>
</evidence>
<protein>
    <submittedName>
        <fullName evidence="1">Uncharacterized protein</fullName>
    </submittedName>
</protein>
<dbReference type="InterPro" id="IPR014721">
    <property type="entry name" value="Ribsml_uS5_D2-typ_fold_subgr"/>
</dbReference>
<sequence length="242" mass="27583">MLRRPVRDVDASDKRQTGCGASFAIVSVDFEPAETYEFVDTAPERIPGRSPAVTDEERWADILRFHAEDVRHFKDVFADAMRAELGEAAVRVVLTRFVHHTIDSSDRGFAAAARRAVRELHRRVPLELTEPVRGVRARDSGTYFRGDSYFSEITVDFEPAENYEFVRRTDARRVYADVVDEGIRTEIGTPPVRVVLTRVSRQNVDERRFGDVVVLAVRQLRKHLRERATGTETIRSVEDGLP</sequence>
<name>A0ABP7UZU7_9ACTN</name>
<keyword evidence="2" id="KW-1185">Reference proteome</keyword>
<organism evidence="1 2">
    <name type="scientific">Actinomadura miaoliensis</name>
    <dbReference type="NCBI Taxonomy" id="430685"/>
    <lineage>
        <taxon>Bacteria</taxon>
        <taxon>Bacillati</taxon>
        <taxon>Actinomycetota</taxon>
        <taxon>Actinomycetes</taxon>
        <taxon>Streptosporangiales</taxon>
        <taxon>Thermomonosporaceae</taxon>
        <taxon>Actinomadura</taxon>
    </lineage>
</organism>
<dbReference type="Proteomes" id="UP001500683">
    <property type="component" value="Unassembled WGS sequence"/>
</dbReference>
<gene>
    <name evidence="1" type="ORF">GCM10022214_05080</name>
</gene>
<reference evidence="2" key="1">
    <citation type="journal article" date="2019" name="Int. J. Syst. Evol. Microbiol.">
        <title>The Global Catalogue of Microorganisms (GCM) 10K type strain sequencing project: providing services to taxonomists for standard genome sequencing and annotation.</title>
        <authorList>
            <consortium name="The Broad Institute Genomics Platform"/>
            <consortium name="The Broad Institute Genome Sequencing Center for Infectious Disease"/>
            <person name="Wu L."/>
            <person name="Ma J."/>
        </authorList>
    </citation>
    <scope>NUCLEOTIDE SEQUENCE [LARGE SCALE GENOMIC DNA]</scope>
    <source>
        <strain evidence="2">JCM 16702</strain>
    </source>
</reference>
<dbReference type="EMBL" id="BAAAZG010000001">
    <property type="protein sequence ID" value="GAA4056432.1"/>
    <property type="molecule type" value="Genomic_DNA"/>
</dbReference>
<accession>A0ABP7UZU7</accession>